<feature type="compositionally biased region" description="Basic and acidic residues" evidence="1">
    <location>
        <begin position="11"/>
        <end position="21"/>
    </location>
</feature>
<sequence length="197" mass="21887">MPEAEIILMRHAEKPDKDRNEIGLSPAGQPDEHALSARGWQRAGALALLLGRDSRVQVPLPTPDRILASAFRENGGRSRRPEQTVQPLADRLSLSLDLAWSLNQEQALASDLRRRTGVHLVCWQHDGLPALARAIAAPDGLTEIPETWAWPSERFDVFWLLSRASATAPWRFAQHCQCLLPGDADRPLLLSPPVNDH</sequence>
<evidence type="ECO:0000313" key="2">
    <source>
        <dbReference type="EMBL" id="XAE44345.1"/>
    </source>
</evidence>
<dbReference type="Gene3D" id="3.40.50.1240">
    <property type="entry name" value="Phosphoglycerate mutase-like"/>
    <property type="match status" value="1"/>
</dbReference>
<evidence type="ECO:0000313" key="3">
    <source>
        <dbReference type="Proteomes" id="UP001449795"/>
    </source>
</evidence>
<dbReference type="Proteomes" id="UP001449795">
    <property type="component" value="Chromosome"/>
</dbReference>
<dbReference type="EMBL" id="CP152276">
    <property type="protein sequence ID" value="XAE44345.1"/>
    <property type="molecule type" value="Genomic_DNA"/>
</dbReference>
<dbReference type="SUPFAM" id="SSF53254">
    <property type="entry name" value="Phosphoglycerate mutase-like"/>
    <property type="match status" value="1"/>
</dbReference>
<evidence type="ECO:0008006" key="4">
    <source>
        <dbReference type="Google" id="ProtNLM"/>
    </source>
</evidence>
<keyword evidence="3" id="KW-1185">Reference proteome</keyword>
<proteinExistence type="predicted"/>
<reference evidence="2 3" key="1">
    <citation type="submission" date="2024-04" db="EMBL/GenBank/DDBJ databases">
        <title>Complete genome sequence of Nguyenibacter vanlangesis HBCM-1154, a strain capable of nitrogen fixation, IAA production, and phosphorus solubilization isolated from sugarcane soil.</title>
        <authorList>
            <person name="MY HANH P."/>
        </authorList>
    </citation>
    <scope>NUCLEOTIDE SEQUENCE [LARGE SCALE GENOMIC DNA]</scope>
    <source>
        <strain evidence="2 3">HBCM 1154</strain>
    </source>
</reference>
<dbReference type="InterPro" id="IPR029033">
    <property type="entry name" value="His_PPase_superfam"/>
</dbReference>
<protein>
    <recommendedName>
        <fullName evidence="4">Histidine phosphatase family protein</fullName>
    </recommendedName>
</protein>
<name>A0ABZ3D9A8_9PROT</name>
<accession>A0ABZ3D9A8</accession>
<evidence type="ECO:0000256" key="1">
    <source>
        <dbReference type="SAM" id="MobiDB-lite"/>
    </source>
</evidence>
<organism evidence="2 3">
    <name type="scientific">Nguyenibacter vanlangensis</name>
    <dbReference type="NCBI Taxonomy" id="1216886"/>
    <lineage>
        <taxon>Bacteria</taxon>
        <taxon>Pseudomonadati</taxon>
        <taxon>Pseudomonadota</taxon>
        <taxon>Alphaproteobacteria</taxon>
        <taxon>Acetobacterales</taxon>
        <taxon>Acetobacteraceae</taxon>
        <taxon>Nguyenibacter</taxon>
    </lineage>
</organism>
<dbReference type="RefSeq" id="WP_342629620.1">
    <property type="nucleotide sequence ID" value="NZ_CP152276.1"/>
</dbReference>
<feature type="region of interest" description="Disordered" evidence="1">
    <location>
        <begin position="11"/>
        <end position="32"/>
    </location>
</feature>
<gene>
    <name evidence="2" type="ORF">AAC691_07920</name>
</gene>